<dbReference type="HOGENOM" id="CLU_1908684_0_0_1"/>
<evidence type="ECO:0000313" key="1">
    <source>
        <dbReference type="EMBL" id="EKC30008.1"/>
    </source>
</evidence>
<organism evidence="1">
    <name type="scientific">Magallana gigas</name>
    <name type="common">Pacific oyster</name>
    <name type="synonym">Crassostrea gigas</name>
    <dbReference type="NCBI Taxonomy" id="29159"/>
    <lineage>
        <taxon>Eukaryota</taxon>
        <taxon>Metazoa</taxon>
        <taxon>Spiralia</taxon>
        <taxon>Lophotrochozoa</taxon>
        <taxon>Mollusca</taxon>
        <taxon>Bivalvia</taxon>
        <taxon>Autobranchia</taxon>
        <taxon>Pteriomorphia</taxon>
        <taxon>Ostreida</taxon>
        <taxon>Ostreoidea</taxon>
        <taxon>Ostreidae</taxon>
        <taxon>Magallana</taxon>
    </lineage>
</organism>
<gene>
    <name evidence="1" type="ORF">CGI_10013505</name>
</gene>
<reference evidence="1" key="1">
    <citation type="journal article" date="2012" name="Nature">
        <title>The oyster genome reveals stress adaptation and complexity of shell formation.</title>
        <authorList>
            <person name="Zhang G."/>
            <person name="Fang X."/>
            <person name="Guo X."/>
            <person name="Li L."/>
            <person name="Luo R."/>
            <person name="Xu F."/>
            <person name="Yang P."/>
            <person name="Zhang L."/>
            <person name="Wang X."/>
            <person name="Qi H."/>
            <person name="Xiong Z."/>
            <person name="Que H."/>
            <person name="Xie Y."/>
            <person name="Holland P.W."/>
            <person name="Paps J."/>
            <person name="Zhu Y."/>
            <person name="Wu F."/>
            <person name="Chen Y."/>
            <person name="Wang J."/>
            <person name="Peng C."/>
            <person name="Meng J."/>
            <person name="Yang L."/>
            <person name="Liu J."/>
            <person name="Wen B."/>
            <person name="Zhang N."/>
            <person name="Huang Z."/>
            <person name="Zhu Q."/>
            <person name="Feng Y."/>
            <person name="Mount A."/>
            <person name="Hedgecock D."/>
            <person name="Xu Z."/>
            <person name="Liu Y."/>
            <person name="Domazet-Loso T."/>
            <person name="Du Y."/>
            <person name="Sun X."/>
            <person name="Zhang S."/>
            <person name="Liu B."/>
            <person name="Cheng P."/>
            <person name="Jiang X."/>
            <person name="Li J."/>
            <person name="Fan D."/>
            <person name="Wang W."/>
            <person name="Fu W."/>
            <person name="Wang T."/>
            <person name="Wang B."/>
            <person name="Zhang J."/>
            <person name="Peng Z."/>
            <person name="Li Y."/>
            <person name="Li N."/>
            <person name="Wang J."/>
            <person name="Chen M."/>
            <person name="He Y."/>
            <person name="Tan F."/>
            <person name="Song X."/>
            <person name="Zheng Q."/>
            <person name="Huang R."/>
            <person name="Yang H."/>
            <person name="Du X."/>
            <person name="Chen L."/>
            <person name="Yang M."/>
            <person name="Gaffney P.M."/>
            <person name="Wang S."/>
            <person name="Luo L."/>
            <person name="She Z."/>
            <person name="Ming Y."/>
            <person name="Huang W."/>
            <person name="Zhang S."/>
            <person name="Huang B."/>
            <person name="Zhang Y."/>
            <person name="Qu T."/>
            <person name="Ni P."/>
            <person name="Miao G."/>
            <person name="Wang J."/>
            <person name="Wang Q."/>
            <person name="Steinberg C.E."/>
            <person name="Wang H."/>
            <person name="Li N."/>
            <person name="Qian L."/>
            <person name="Zhang G."/>
            <person name="Li Y."/>
            <person name="Yang H."/>
            <person name="Liu X."/>
            <person name="Wang J."/>
            <person name="Yin Y."/>
            <person name="Wang J."/>
        </authorList>
    </citation>
    <scope>NUCLEOTIDE SEQUENCE [LARGE SCALE GENOMIC DNA]</scope>
    <source>
        <strain evidence="1">05x7-T-G4-1.051#20</strain>
    </source>
</reference>
<dbReference type="AlphaFoldDB" id="K1Q7X4"/>
<dbReference type="EMBL" id="JH818770">
    <property type="protein sequence ID" value="EKC30008.1"/>
    <property type="molecule type" value="Genomic_DNA"/>
</dbReference>
<sequence length="133" mass="14741">MLQLGHLEIPLGARIRAPAAELGRKNPTHNVVSKSAPNPIADLNDRVRASAPNPIADLDDIDEAEFNSDKVHVVTVEPMNEDEDAETLSPSKGKVRWRRLVRKATKKLKVGKAAKTYRHVEKDLDEPAPQLLQ</sequence>
<protein>
    <submittedName>
        <fullName evidence="1">Uncharacterized protein</fullName>
    </submittedName>
</protein>
<accession>K1Q7X4</accession>
<proteinExistence type="predicted"/>
<dbReference type="InParanoid" id="K1Q7X4"/>
<name>K1Q7X4_MAGGI</name>